<dbReference type="InterPro" id="IPR013106">
    <property type="entry name" value="Ig_V-set"/>
</dbReference>
<dbReference type="CDD" id="cd00099">
    <property type="entry name" value="IgV"/>
    <property type="match status" value="1"/>
</dbReference>
<dbReference type="InterPro" id="IPR003599">
    <property type="entry name" value="Ig_sub"/>
</dbReference>
<evidence type="ECO:0000259" key="8">
    <source>
        <dbReference type="PROSITE" id="PS50835"/>
    </source>
</evidence>
<evidence type="ECO:0000256" key="1">
    <source>
        <dbReference type="ARBA" id="ARBA00004479"/>
    </source>
</evidence>
<proteinExistence type="predicted"/>
<evidence type="ECO:0000313" key="10">
    <source>
        <dbReference type="Proteomes" id="UP000887568"/>
    </source>
</evidence>
<dbReference type="OrthoDB" id="10416430at2759"/>
<dbReference type="GeneID" id="119729643"/>
<dbReference type="RefSeq" id="XP_038058228.1">
    <property type="nucleotide sequence ID" value="XM_038202300.1"/>
</dbReference>
<dbReference type="InterPro" id="IPR036179">
    <property type="entry name" value="Ig-like_dom_sf"/>
</dbReference>
<dbReference type="InterPro" id="IPR051275">
    <property type="entry name" value="Cell_adhesion_signaling"/>
</dbReference>
<dbReference type="Proteomes" id="UP000887568">
    <property type="component" value="Unplaced"/>
</dbReference>
<dbReference type="EnsemblMetazoa" id="XM_038202300.1">
    <property type="protein sequence ID" value="XP_038058228.1"/>
    <property type="gene ID" value="LOC119729643"/>
</dbReference>
<evidence type="ECO:0000256" key="6">
    <source>
        <dbReference type="SAM" id="Phobius"/>
    </source>
</evidence>
<protein>
    <recommendedName>
        <fullName evidence="8">Ig-like domain-containing protein</fullName>
    </recommendedName>
</protein>
<organism evidence="9 10">
    <name type="scientific">Patiria miniata</name>
    <name type="common">Bat star</name>
    <name type="synonym">Asterina miniata</name>
    <dbReference type="NCBI Taxonomy" id="46514"/>
    <lineage>
        <taxon>Eukaryota</taxon>
        <taxon>Metazoa</taxon>
        <taxon>Echinodermata</taxon>
        <taxon>Eleutherozoa</taxon>
        <taxon>Asterozoa</taxon>
        <taxon>Asteroidea</taxon>
        <taxon>Valvatacea</taxon>
        <taxon>Valvatida</taxon>
        <taxon>Asterinidae</taxon>
        <taxon>Patiria</taxon>
    </lineage>
</organism>
<reference evidence="9" key="1">
    <citation type="submission" date="2022-11" db="UniProtKB">
        <authorList>
            <consortium name="EnsemblMetazoa"/>
        </authorList>
    </citation>
    <scope>IDENTIFICATION</scope>
</reference>
<keyword evidence="10" id="KW-1185">Reference proteome</keyword>
<dbReference type="InterPro" id="IPR007110">
    <property type="entry name" value="Ig-like_dom"/>
</dbReference>
<feature type="transmembrane region" description="Helical" evidence="6">
    <location>
        <begin position="381"/>
        <end position="404"/>
    </location>
</feature>
<dbReference type="SUPFAM" id="SSF48726">
    <property type="entry name" value="Immunoglobulin"/>
    <property type="match status" value="2"/>
</dbReference>
<feature type="domain" description="Ig-like" evidence="8">
    <location>
        <begin position="21"/>
        <end position="134"/>
    </location>
</feature>
<sequence>MKRSSIHVFLLVIAGMAFFLPSQTRAYCHGPTDQLVVEGDNATFSCDCFFHYMLLQSATQWVYQIFPEQPVVISSDDDDVVNEQFADKFSVESSGSTKYLHIINVSTVDSGQYFCRISPQYPDAYYNSYKARLSVSREAGNHTSLRLRSPLRCDDISPGKDKHRAGDQVILTCTPPVDSEGMVRAISWSLPGDSVFGGTLYLSPHQHHSYTVTRILQNEDNCKRFRCEASPLDMFENSDDARCAVVPLKIPVSISPEFSYTPVGGQAEFSCSTKGETTSSRFVWRKLHRDTKERSEINGTEGRFQVDASGKTLTISPVLAEDDGTKIVCQVWYEMDCRKPSSWSTLKVLGLETTPSQRGTEATPSDDWQPLQSPGVGMQDVVGAAIGCFLAGVVITSLVALAVWRKYQKKRASPTPRNAATPDPKKVVRYTYTRGVEMDSPANDDSMVYENMDTGPVQVEDDVYEIPNAKR</sequence>
<dbReference type="Gene3D" id="2.60.40.10">
    <property type="entry name" value="Immunoglobulins"/>
    <property type="match status" value="2"/>
</dbReference>
<dbReference type="GO" id="GO:0016020">
    <property type="term" value="C:membrane"/>
    <property type="evidence" value="ECO:0007669"/>
    <property type="project" value="UniProtKB-SubCell"/>
</dbReference>
<dbReference type="Pfam" id="PF07686">
    <property type="entry name" value="V-set"/>
    <property type="match status" value="1"/>
</dbReference>
<dbReference type="SMART" id="SM00409">
    <property type="entry name" value="IG"/>
    <property type="match status" value="2"/>
</dbReference>
<accession>A0A914A316</accession>
<comment type="subcellular location">
    <subcellularLocation>
        <location evidence="1">Membrane</location>
        <topology evidence="1">Single-pass type I membrane protein</topology>
    </subcellularLocation>
</comment>
<evidence type="ECO:0000256" key="2">
    <source>
        <dbReference type="ARBA" id="ARBA00023136"/>
    </source>
</evidence>
<keyword evidence="6" id="KW-1133">Transmembrane helix</keyword>
<name>A0A914A316_PATMI</name>
<evidence type="ECO:0000313" key="9">
    <source>
        <dbReference type="EnsemblMetazoa" id="XP_038058228.1"/>
    </source>
</evidence>
<evidence type="ECO:0000256" key="5">
    <source>
        <dbReference type="ARBA" id="ARBA00023319"/>
    </source>
</evidence>
<dbReference type="InterPro" id="IPR013783">
    <property type="entry name" value="Ig-like_fold"/>
</dbReference>
<dbReference type="PROSITE" id="PS50835">
    <property type="entry name" value="IG_LIKE"/>
    <property type="match status" value="2"/>
</dbReference>
<feature type="signal peptide" evidence="7">
    <location>
        <begin position="1"/>
        <end position="26"/>
    </location>
</feature>
<keyword evidence="5" id="KW-0393">Immunoglobulin domain</keyword>
<evidence type="ECO:0000256" key="3">
    <source>
        <dbReference type="ARBA" id="ARBA00023157"/>
    </source>
</evidence>
<keyword evidence="3" id="KW-1015">Disulfide bond</keyword>
<keyword evidence="7" id="KW-0732">Signal</keyword>
<evidence type="ECO:0000256" key="7">
    <source>
        <dbReference type="SAM" id="SignalP"/>
    </source>
</evidence>
<feature type="domain" description="Ig-like" evidence="8">
    <location>
        <begin position="247"/>
        <end position="331"/>
    </location>
</feature>
<keyword evidence="2 6" id="KW-0472">Membrane</keyword>
<dbReference type="AlphaFoldDB" id="A0A914A316"/>
<keyword evidence="4" id="KW-0325">Glycoprotein</keyword>
<keyword evidence="6" id="KW-0812">Transmembrane</keyword>
<evidence type="ECO:0000256" key="4">
    <source>
        <dbReference type="ARBA" id="ARBA00023180"/>
    </source>
</evidence>
<feature type="chain" id="PRO_5036788628" description="Ig-like domain-containing protein" evidence="7">
    <location>
        <begin position="27"/>
        <end position="471"/>
    </location>
</feature>
<dbReference type="PANTHER" id="PTHR11640">
    <property type="entry name" value="NEPHRIN"/>
    <property type="match status" value="1"/>
</dbReference>